<evidence type="ECO:0000313" key="2">
    <source>
        <dbReference type="EMBL" id="WXB95727.1"/>
    </source>
</evidence>
<proteinExistence type="predicted"/>
<evidence type="ECO:0008006" key="4">
    <source>
        <dbReference type="Google" id="ProtNLM"/>
    </source>
</evidence>
<evidence type="ECO:0000256" key="1">
    <source>
        <dbReference type="SAM" id="MobiDB-lite"/>
    </source>
</evidence>
<gene>
    <name evidence="2" type="ORF">WCV65_14300</name>
</gene>
<reference evidence="2 3" key="1">
    <citation type="submission" date="2024-02" db="EMBL/GenBank/DDBJ databases">
        <title>Seven novel Bacillus-like species.</title>
        <authorList>
            <person name="Liu G."/>
        </authorList>
    </citation>
    <scope>NUCLEOTIDE SEQUENCE [LARGE SCALE GENOMIC DNA]</scope>
    <source>
        <strain evidence="2 3">FJAT-52054</strain>
    </source>
</reference>
<evidence type="ECO:0000313" key="3">
    <source>
        <dbReference type="Proteomes" id="UP001377337"/>
    </source>
</evidence>
<keyword evidence="3" id="KW-1185">Reference proteome</keyword>
<dbReference type="RefSeq" id="WP_338777342.1">
    <property type="nucleotide sequence ID" value="NZ_CP147407.1"/>
</dbReference>
<name>A0ABZ2ND98_9BACI</name>
<organism evidence="2 3">
    <name type="scientific">Metabacillus sediminis</name>
    <dbReference type="NCBI Taxonomy" id="3117746"/>
    <lineage>
        <taxon>Bacteria</taxon>
        <taxon>Bacillati</taxon>
        <taxon>Bacillota</taxon>
        <taxon>Bacilli</taxon>
        <taxon>Bacillales</taxon>
        <taxon>Bacillaceae</taxon>
        <taxon>Metabacillus</taxon>
    </lineage>
</organism>
<sequence>MLSLFLLFFDCSFYVNQEILGNELEKRISRQECQATSSKSGLPGKNARQQSGKAGCQAKMPGNELKKRIARQECQATS</sequence>
<dbReference type="EMBL" id="CP147407">
    <property type="protein sequence ID" value="WXB95727.1"/>
    <property type="molecule type" value="Genomic_DNA"/>
</dbReference>
<protein>
    <recommendedName>
        <fullName evidence="4">Secreted protein</fullName>
    </recommendedName>
</protein>
<accession>A0ABZ2ND98</accession>
<dbReference type="Proteomes" id="UP001377337">
    <property type="component" value="Chromosome"/>
</dbReference>
<feature type="region of interest" description="Disordered" evidence="1">
    <location>
        <begin position="35"/>
        <end position="61"/>
    </location>
</feature>